<dbReference type="CDD" id="cd07064">
    <property type="entry name" value="AlkD_like_1"/>
    <property type="match status" value="1"/>
</dbReference>
<dbReference type="SUPFAM" id="SSF48371">
    <property type="entry name" value="ARM repeat"/>
    <property type="match status" value="1"/>
</dbReference>
<dbReference type="AlphaFoldDB" id="A0A5Q5BSC7"/>
<dbReference type="KEGG" id="mmc:Mmcs_5330"/>
<protein>
    <recommendedName>
        <fullName evidence="2">DNA alkylation repair protein</fullName>
    </recommendedName>
</protein>
<evidence type="ECO:0000313" key="1">
    <source>
        <dbReference type="EMBL" id="ABG11431.1"/>
    </source>
</evidence>
<dbReference type="PANTHER" id="PTHR34070">
    <property type="entry name" value="ARMADILLO-TYPE FOLD"/>
    <property type="match status" value="1"/>
</dbReference>
<reference evidence="1" key="1">
    <citation type="submission" date="2006-06" db="EMBL/GenBank/DDBJ databases">
        <title>Complete sequence of chromosome of Mycobacterium sp. MCS.</title>
        <authorList>
            <consortium name="US DOE Joint Genome Institute"/>
            <person name="Copeland A."/>
            <person name="Lucas S."/>
            <person name="Lapidus A."/>
            <person name="Barry K."/>
            <person name="Detter J.C."/>
            <person name="Glavina del Rio T."/>
            <person name="Hammon N."/>
            <person name="Israni S."/>
            <person name="Dalin E."/>
            <person name="Tice H."/>
            <person name="Pitluck S."/>
            <person name="Martinez M."/>
            <person name="Schmutz J."/>
            <person name="Larimer F."/>
            <person name="Land M."/>
            <person name="Hauser L."/>
            <person name="Kyrpides N."/>
            <person name="Kim E."/>
            <person name="Miller C.D."/>
            <person name="Hughes J.E."/>
            <person name="Anderson A.J."/>
            <person name="Sims R.C."/>
            <person name="Richardson P."/>
        </authorList>
    </citation>
    <scope>NUCLEOTIDE SEQUENCE [LARGE SCALE GENOMIC DNA]</scope>
    <source>
        <strain evidence="1">MCS</strain>
    </source>
</reference>
<dbReference type="PANTHER" id="PTHR34070:SF1">
    <property type="entry name" value="DNA ALKYLATION REPAIR PROTEIN"/>
    <property type="match status" value="1"/>
</dbReference>
<accession>A0A5Q5BSC7</accession>
<dbReference type="EMBL" id="CP000384">
    <property type="protein sequence ID" value="ABG11431.1"/>
    <property type="molecule type" value="Genomic_DNA"/>
</dbReference>
<dbReference type="InterPro" id="IPR014825">
    <property type="entry name" value="DNA_alkylation"/>
</dbReference>
<dbReference type="InterPro" id="IPR016024">
    <property type="entry name" value="ARM-type_fold"/>
</dbReference>
<dbReference type="Gene3D" id="1.25.10.90">
    <property type="match status" value="1"/>
</dbReference>
<organism evidence="1">
    <name type="scientific">Mycobacterium sp. (strain MCS)</name>
    <dbReference type="NCBI Taxonomy" id="164756"/>
    <lineage>
        <taxon>Bacteria</taxon>
        <taxon>Bacillati</taxon>
        <taxon>Actinomycetota</taxon>
        <taxon>Actinomycetes</taxon>
        <taxon>Mycobacteriales</taxon>
        <taxon>Mycobacteriaceae</taxon>
        <taxon>Mycobacterium</taxon>
    </lineage>
</organism>
<proteinExistence type="predicted"/>
<sequence length="231" mass="26415">MVALIDSVRRELAAAADPDRAPAMQAYMKSQMPYYGIRLPDVRRLCGPVFDAHPLGSETSFEDAVERMFVEATHREERYAAIQLARHRRYRPFQTPDRIPLYRRLIIAGDWWDTVDEIAGNLIGPILVSHPAEVRPIVLGWATDHNLWLRRTAIISQLSAKERTDLELLTCAIDANAGDTEFFIRKAIGWALRQYARTDPTWVLRFVAAREDRLSGLSKREARKHLLPAAE</sequence>
<gene>
    <name evidence="1" type="ordered locus">Mmcs_5330</name>
</gene>
<evidence type="ECO:0008006" key="2">
    <source>
        <dbReference type="Google" id="ProtNLM"/>
    </source>
</evidence>
<name>A0A5Q5BSC7_MYCSS</name>
<dbReference type="Pfam" id="PF08713">
    <property type="entry name" value="DNA_alkylation"/>
    <property type="match status" value="1"/>
</dbReference>